<proteinExistence type="predicted"/>
<name>A0ACA9ULX3_BIOOC</name>
<dbReference type="EMBL" id="CADEHS020000569">
    <property type="protein sequence ID" value="CAG9954307.1"/>
    <property type="molecule type" value="Genomic_DNA"/>
</dbReference>
<reference evidence="1" key="2">
    <citation type="submission" date="2021-10" db="EMBL/GenBank/DDBJ databases">
        <authorList>
            <person name="Piombo E."/>
        </authorList>
    </citation>
    <scope>NUCLEOTIDE SEQUENCE</scope>
</reference>
<evidence type="ECO:0000313" key="2">
    <source>
        <dbReference type="Proteomes" id="UP000836387"/>
    </source>
</evidence>
<dbReference type="Proteomes" id="UP000836387">
    <property type="component" value="Unassembled WGS sequence"/>
</dbReference>
<reference evidence="1" key="1">
    <citation type="submission" date="2020-04" db="EMBL/GenBank/DDBJ databases">
        <authorList>
            <person name="Broberg M."/>
        </authorList>
    </citation>
    <scope>NUCLEOTIDE SEQUENCE</scope>
</reference>
<comment type="caution">
    <text evidence="1">The sequence shown here is derived from an EMBL/GenBank/DDBJ whole genome shotgun (WGS) entry which is preliminary data.</text>
</comment>
<accession>A0ACA9ULX3</accession>
<protein>
    <submittedName>
        <fullName evidence="1">Uncharacterized protein</fullName>
    </submittedName>
</protein>
<evidence type="ECO:0000313" key="1">
    <source>
        <dbReference type="EMBL" id="CAG9954307.1"/>
    </source>
</evidence>
<organism evidence="1 2">
    <name type="scientific">Clonostachys rosea f. rosea IK726</name>
    <dbReference type="NCBI Taxonomy" id="1349383"/>
    <lineage>
        <taxon>Eukaryota</taxon>
        <taxon>Fungi</taxon>
        <taxon>Dikarya</taxon>
        <taxon>Ascomycota</taxon>
        <taxon>Pezizomycotina</taxon>
        <taxon>Sordariomycetes</taxon>
        <taxon>Hypocreomycetidae</taxon>
        <taxon>Hypocreales</taxon>
        <taxon>Bionectriaceae</taxon>
        <taxon>Clonostachys</taxon>
    </lineage>
</organism>
<sequence length="169" mass="19154">MNNMNRTTEAPRILSGGGGITITFLRDEKARDTKRRIRLDRAVTRASNVLEGWLDVAIQDPAASFTLQWTIAKLSRSLSHRWCQWQPLACLGQWREIVGAYIAKNKGRKKLSKLNDMAFITSRLLPVFGSLPTAAVTHMPTHSIIIIPLMDSYQLYAYVLLIGWTWVIT</sequence>
<gene>
    <name evidence="1" type="ORF">CRV2_00016671</name>
</gene>
<keyword evidence="2" id="KW-1185">Reference proteome</keyword>